<gene>
    <name evidence="1" type="ORF">JYU14_05275</name>
</gene>
<organism evidence="1 2">
    <name type="scientific">Simkania negevensis</name>
    <dbReference type="NCBI Taxonomy" id="83561"/>
    <lineage>
        <taxon>Bacteria</taxon>
        <taxon>Pseudomonadati</taxon>
        <taxon>Chlamydiota</taxon>
        <taxon>Chlamydiia</taxon>
        <taxon>Parachlamydiales</taxon>
        <taxon>Simkaniaceae</taxon>
        <taxon>Simkania</taxon>
    </lineage>
</organism>
<sequence length="836" mass="93946">MTTPSGAGNTAHSSFSATYLPAAAASNLSPSHAEEVERVQEVVAKLDLFNGAGDGKTDLADLQQLQEKLEQFGSIPEEELAERSLVKGVEKSDEEVTAEGATLLASEQATFPEQSQLFAHVHADSFAKDTDFEGNTMQCTSRYMKELLSRVMGGKSLLLTQDESTSMKPALEEACVGLEELVPTDRKLLSITGKTDLRKYSEQLALELFNLPPNTRRLIPGGWAGKSGHAMIYSFTKNEDGSYDIGIYNTGEGTKSYHDLLQAGAKTKIRPLVQYKGVRCEEIFFSSSKEEIRAEWIKMLLEQQVLPRIDRYRYEEMSDISAAKIYNNAFGLLEHRRVLANQSTIGFMTAQRAGTCSWRVLTAFLFATLGDKTLYKRIKLEIMLQSLVDFYKSVQATMRADSVIGSQARTLLKGASEKILRAIAKRYDPSKDVNLLSQQEAITAYATAKQVLDQVNKLEERVQLERTSPDKGLPINVQSPPNTPQAEANIITALVRQRARRQEPNTTTLEISSPPYCPFQMPADPSGMKSALEASLFSAQQALGCKDTTTARITLGSVLSSLPIPNPDDPNDYWKGIPKSDLMPCIQAMGEILSLYDDQALPEEKSNVYAAYALIHALSVRYDEVRDRQPEEPRLSEYGINDMGCKELEDPYEIFYQPKEFRRRKEIITYFNRVNKRPQKKLCNFHHETVGKDCLNENSPHTDCLFYHDLLQHHPKLNNSLEEQKAGKSYSSDSVYRAWKNGNLNPCNRTSNEMKAIDLAYTIPQQDNTSPLDLVGLGHLTWLKKSALHAWHAAAHAEESFLNPSKQYRLRCAPAYRDEKDTLQVLFYYDYTLLRN</sequence>
<dbReference type="EMBL" id="JAFITR010000159">
    <property type="protein sequence ID" value="MBN4067477.1"/>
    <property type="molecule type" value="Genomic_DNA"/>
</dbReference>
<evidence type="ECO:0000313" key="2">
    <source>
        <dbReference type="Proteomes" id="UP000722121"/>
    </source>
</evidence>
<evidence type="ECO:0000313" key="1">
    <source>
        <dbReference type="EMBL" id="MBN4067477.1"/>
    </source>
</evidence>
<keyword evidence="2" id="KW-1185">Reference proteome</keyword>
<feature type="non-terminal residue" evidence="1">
    <location>
        <position position="836"/>
    </location>
</feature>
<accession>A0ABS3AWZ0</accession>
<comment type="caution">
    <text evidence="1">The sequence shown here is derived from an EMBL/GenBank/DDBJ whole genome shotgun (WGS) entry which is preliminary data.</text>
</comment>
<reference evidence="1 2" key="1">
    <citation type="submission" date="2021-02" db="EMBL/GenBank/DDBJ databases">
        <title>Activity-based single-cell genomes from oceanic crustal fluid captures similar information to metagenomic and metatranscriptomic surveys with orders of magnitude less sampling.</title>
        <authorList>
            <person name="D'Angelo T.S."/>
            <person name="Orcutt B.N."/>
        </authorList>
    </citation>
    <scope>NUCLEOTIDE SEQUENCE [LARGE SCALE GENOMIC DNA]</scope>
    <source>
        <strain evidence="1">AH-315-G07</strain>
    </source>
</reference>
<name>A0ABS3AWZ0_9BACT</name>
<proteinExistence type="predicted"/>
<dbReference type="Proteomes" id="UP000722121">
    <property type="component" value="Unassembled WGS sequence"/>
</dbReference>
<protein>
    <submittedName>
        <fullName evidence="1">Uncharacterized protein</fullName>
    </submittedName>
</protein>